<feature type="transmembrane region" description="Helical" evidence="8">
    <location>
        <begin position="109"/>
        <end position="126"/>
    </location>
</feature>
<dbReference type="RefSeq" id="WP_068240287.1">
    <property type="nucleotide sequence ID" value="NZ_LPUY01000012.1"/>
</dbReference>
<dbReference type="Pfam" id="PF07690">
    <property type="entry name" value="MFS_1"/>
    <property type="match status" value="1"/>
</dbReference>
<feature type="transmembrane region" description="Helical" evidence="8">
    <location>
        <begin position="308"/>
        <end position="327"/>
    </location>
</feature>
<keyword evidence="6 8" id="KW-1133">Transmembrane helix</keyword>
<dbReference type="InterPro" id="IPR011701">
    <property type="entry name" value="MFS"/>
</dbReference>
<dbReference type="AlphaFoldDB" id="A0A132C204"/>
<protein>
    <recommendedName>
        <fullName evidence="8">Bcr/CflA family efflux transporter</fullName>
    </recommendedName>
</protein>
<feature type="transmembrane region" description="Helical" evidence="8">
    <location>
        <begin position="339"/>
        <end position="365"/>
    </location>
</feature>
<dbReference type="PANTHER" id="PTHR23502:SF132">
    <property type="entry name" value="POLYAMINE TRANSPORTER 2-RELATED"/>
    <property type="match status" value="1"/>
</dbReference>
<dbReference type="NCBIfam" id="TIGR00710">
    <property type="entry name" value="efflux_Bcr_CflA"/>
    <property type="match status" value="1"/>
</dbReference>
<feature type="transmembrane region" description="Helical" evidence="8">
    <location>
        <begin position="52"/>
        <end position="69"/>
    </location>
</feature>
<evidence type="ECO:0000256" key="8">
    <source>
        <dbReference type="RuleBase" id="RU365088"/>
    </source>
</evidence>
<sequence length="405" mass="42393">MSQISLSPKRAFAVTATLGLLSLFPPLATDMYLAALGELAASMNATQTAAELSLSLFFLGLCFGQILIGPLTDTYGRKRPLLVGTVLFTVTSIALPLMNDIAWFNALRFLQAIGASAGMVVGRAMVKDLYEGQKAAKVMTVLVMLLTLGPIASPTMGSLLLEAFGWRSIFATMALISLVALTLSVVTLPETLPAQDRQPAPIQNGLKAAKRLLSQRGFVTMALVAGLIQSGMFAFITGSSGVFQGIFGLSSIGFGIMFAIIATALIIFGRINGILLNRFKPEQILKTVLPLFAASTILLTLLSQTDSLLVFVVPLWVSIGLVGLLSANAMSLAMELTKAAAGMGSALLGAIQFALAFAVSSFVAVGGASTALPMALGLAIPASAAFLLYFVTRRSSESENSNVEL</sequence>
<dbReference type="PROSITE" id="PS50850">
    <property type="entry name" value="MFS"/>
    <property type="match status" value="1"/>
</dbReference>
<feature type="transmembrane region" description="Helical" evidence="8">
    <location>
        <begin position="283"/>
        <end position="302"/>
    </location>
</feature>
<comment type="caution">
    <text evidence="10">The sequence shown here is derived from an EMBL/GenBank/DDBJ whole genome shotgun (WGS) entry which is preliminary data.</text>
</comment>
<dbReference type="InterPro" id="IPR020846">
    <property type="entry name" value="MFS_dom"/>
</dbReference>
<dbReference type="EMBL" id="LPUY01000012">
    <property type="protein sequence ID" value="KUP94685.1"/>
    <property type="molecule type" value="Genomic_DNA"/>
</dbReference>
<keyword evidence="5 8" id="KW-0812">Transmembrane</keyword>
<keyword evidence="4" id="KW-1003">Cell membrane</keyword>
<feature type="transmembrane region" description="Helical" evidence="8">
    <location>
        <begin position="242"/>
        <end position="271"/>
    </location>
</feature>
<dbReference type="CDD" id="cd17320">
    <property type="entry name" value="MFS_MdfA_MDR_like"/>
    <property type="match status" value="1"/>
</dbReference>
<evidence type="ECO:0000256" key="3">
    <source>
        <dbReference type="ARBA" id="ARBA00022448"/>
    </source>
</evidence>
<evidence type="ECO:0000256" key="7">
    <source>
        <dbReference type="ARBA" id="ARBA00023136"/>
    </source>
</evidence>
<name>A0A132C204_9RHOB</name>
<feature type="transmembrane region" description="Helical" evidence="8">
    <location>
        <begin position="217"/>
        <end position="236"/>
    </location>
</feature>
<keyword evidence="3 8" id="KW-0813">Transport</keyword>
<reference evidence="10 11" key="1">
    <citation type="submission" date="2015-12" db="EMBL/GenBank/DDBJ databases">
        <title>Genome sequence of the marine Rhodobacteraceae strain O3.65, Candidatus Tritonibacter horizontis.</title>
        <authorList>
            <person name="Poehlein A."/>
            <person name="Giebel H.A."/>
            <person name="Voget S."/>
            <person name="Brinkhoff T."/>
        </authorList>
    </citation>
    <scope>NUCLEOTIDE SEQUENCE [LARGE SCALE GENOMIC DNA]</scope>
    <source>
        <strain evidence="10 11">O3.65</strain>
    </source>
</reference>
<evidence type="ECO:0000259" key="9">
    <source>
        <dbReference type="PROSITE" id="PS50850"/>
    </source>
</evidence>
<dbReference type="Proteomes" id="UP000068382">
    <property type="component" value="Unassembled WGS sequence"/>
</dbReference>
<evidence type="ECO:0000256" key="2">
    <source>
        <dbReference type="ARBA" id="ARBA00006236"/>
    </source>
</evidence>
<proteinExistence type="inferred from homology"/>
<keyword evidence="7 8" id="KW-0472">Membrane</keyword>
<comment type="similarity">
    <text evidence="2 8">Belongs to the major facilitator superfamily. Bcr/CmlA family.</text>
</comment>
<evidence type="ECO:0000313" key="10">
    <source>
        <dbReference type="EMBL" id="KUP94685.1"/>
    </source>
</evidence>
<comment type="caution">
    <text evidence="8">Lacks conserved residue(s) required for the propagation of feature annotation.</text>
</comment>
<evidence type="ECO:0000313" key="11">
    <source>
        <dbReference type="Proteomes" id="UP000068382"/>
    </source>
</evidence>
<dbReference type="InterPro" id="IPR036259">
    <property type="entry name" value="MFS_trans_sf"/>
</dbReference>
<organism evidence="10 11">
    <name type="scientific">Tritonibacter horizontis</name>
    <dbReference type="NCBI Taxonomy" id="1768241"/>
    <lineage>
        <taxon>Bacteria</taxon>
        <taxon>Pseudomonadati</taxon>
        <taxon>Pseudomonadota</taxon>
        <taxon>Alphaproteobacteria</taxon>
        <taxon>Rhodobacterales</taxon>
        <taxon>Paracoccaceae</taxon>
        <taxon>Tritonibacter</taxon>
    </lineage>
</organism>
<keyword evidence="11" id="KW-1185">Reference proteome</keyword>
<dbReference type="SUPFAM" id="SSF103473">
    <property type="entry name" value="MFS general substrate transporter"/>
    <property type="match status" value="1"/>
</dbReference>
<comment type="subcellular location">
    <subcellularLocation>
        <location evidence="8">Cell inner membrane</location>
        <topology evidence="8">Multi-pass membrane protein</topology>
    </subcellularLocation>
    <subcellularLocation>
        <location evidence="1">Cell membrane</location>
        <topology evidence="1">Multi-pass membrane protein</topology>
    </subcellularLocation>
</comment>
<feature type="transmembrane region" description="Helical" evidence="8">
    <location>
        <begin position="169"/>
        <end position="188"/>
    </location>
</feature>
<feature type="transmembrane region" description="Helical" evidence="8">
    <location>
        <begin position="138"/>
        <end position="157"/>
    </location>
</feature>
<evidence type="ECO:0000256" key="6">
    <source>
        <dbReference type="ARBA" id="ARBA00022989"/>
    </source>
</evidence>
<dbReference type="Gene3D" id="1.20.1720.10">
    <property type="entry name" value="Multidrug resistance protein D"/>
    <property type="match status" value="1"/>
</dbReference>
<dbReference type="GO" id="GO:0042910">
    <property type="term" value="F:xenobiotic transmembrane transporter activity"/>
    <property type="evidence" value="ECO:0007669"/>
    <property type="project" value="InterPro"/>
</dbReference>
<evidence type="ECO:0000256" key="1">
    <source>
        <dbReference type="ARBA" id="ARBA00004651"/>
    </source>
</evidence>
<dbReference type="OrthoDB" id="9800416at2"/>
<dbReference type="InterPro" id="IPR004812">
    <property type="entry name" value="Efflux_drug-R_Bcr/CmlA"/>
</dbReference>
<feature type="transmembrane region" description="Helical" evidence="8">
    <location>
        <begin position="81"/>
        <end position="103"/>
    </location>
</feature>
<feature type="domain" description="Major facilitator superfamily (MFS) profile" evidence="9">
    <location>
        <begin position="14"/>
        <end position="396"/>
    </location>
</feature>
<dbReference type="GO" id="GO:0005886">
    <property type="term" value="C:plasma membrane"/>
    <property type="evidence" value="ECO:0007669"/>
    <property type="project" value="UniProtKB-SubCell"/>
</dbReference>
<dbReference type="GO" id="GO:1990961">
    <property type="term" value="P:xenobiotic detoxification by transmembrane export across the plasma membrane"/>
    <property type="evidence" value="ECO:0007669"/>
    <property type="project" value="InterPro"/>
</dbReference>
<feature type="transmembrane region" description="Helical" evidence="8">
    <location>
        <begin position="371"/>
        <end position="391"/>
    </location>
</feature>
<evidence type="ECO:0000256" key="5">
    <source>
        <dbReference type="ARBA" id="ARBA00022692"/>
    </source>
</evidence>
<gene>
    <name evidence="10" type="primary">bcr_1</name>
    <name evidence="10" type="ORF">TRIHO_06110</name>
</gene>
<accession>A0A132C204</accession>
<dbReference type="PATRIC" id="fig|1768241.3.peg.625"/>
<evidence type="ECO:0000256" key="4">
    <source>
        <dbReference type="ARBA" id="ARBA00022475"/>
    </source>
</evidence>
<dbReference type="PANTHER" id="PTHR23502">
    <property type="entry name" value="MAJOR FACILITATOR SUPERFAMILY"/>
    <property type="match status" value="1"/>
</dbReference>
<keyword evidence="8" id="KW-0997">Cell inner membrane</keyword>